<dbReference type="OrthoDB" id="5349073at2"/>
<gene>
    <name evidence="3" type="ORF">CRV04_08665</name>
</gene>
<dbReference type="Pfam" id="PF13499">
    <property type="entry name" value="EF-hand_7"/>
    <property type="match status" value="1"/>
</dbReference>
<proteinExistence type="predicted"/>
<dbReference type="InterPro" id="IPR002048">
    <property type="entry name" value="EF_hand_dom"/>
</dbReference>
<evidence type="ECO:0000313" key="3">
    <source>
        <dbReference type="EMBL" id="RXJ56529.1"/>
    </source>
</evidence>
<organism evidence="3 4">
    <name type="scientific">Candidatus Marinarcus aquaticus</name>
    <dbReference type="NCBI Taxonomy" id="2044504"/>
    <lineage>
        <taxon>Bacteria</taxon>
        <taxon>Pseudomonadati</taxon>
        <taxon>Campylobacterota</taxon>
        <taxon>Epsilonproteobacteria</taxon>
        <taxon>Campylobacterales</taxon>
        <taxon>Arcobacteraceae</taxon>
        <taxon>Candidatus Marinarcus</taxon>
    </lineage>
</organism>
<dbReference type="AlphaFoldDB" id="A0A4Q0XR22"/>
<evidence type="ECO:0000256" key="1">
    <source>
        <dbReference type="SAM" id="MobiDB-lite"/>
    </source>
</evidence>
<accession>A0A4Q0XR22</accession>
<protein>
    <recommendedName>
        <fullName evidence="2">EF-hand domain-containing protein</fullName>
    </recommendedName>
</protein>
<dbReference type="Gene3D" id="1.10.238.10">
    <property type="entry name" value="EF-hand"/>
    <property type="match status" value="1"/>
</dbReference>
<dbReference type="InterPro" id="IPR018247">
    <property type="entry name" value="EF_Hand_1_Ca_BS"/>
</dbReference>
<dbReference type="InterPro" id="IPR011992">
    <property type="entry name" value="EF-hand-dom_pair"/>
</dbReference>
<evidence type="ECO:0000259" key="2">
    <source>
        <dbReference type="PROSITE" id="PS50222"/>
    </source>
</evidence>
<reference evidence="3 4" key="1">
    <citation type="submission" date="2017-10" db="EMBL/GenBank/DDBJ databases">
        <title>Genomics of the genus Arcobacter.</title>
        <authorList>
            <person name="Perez-Cataluna A."/>
            <person name="Figueras M.J."/>
        </authorList>
    </citation>
    <scope>NUCLEOTIDE SEQUENCE [LARGE SCALE GENOMIC DNA]</scope>
    <source>
        <strain evidence="3 4">CECT 8987</strain>
    </source>
</reference>
<dbReference type="Proteomes" id="UP000290657">
    <property type="component" value="Unassembled WGS sequence"/>
</dbReference>
<keyword evidence="4" id="KW-1185">Reference proteome</keyword>
<name>A0A4Q0XR22_9BACT</name>
<dbReference type="EMBL" id="PDKN01000005">
    <property type="protein sequence ID" value="RXJ56529.1"/>
    <property type="molecule type" value="Genomic_DNA"/>
</dbReference>
<feature type="region of interest" description="Disordered" evidence="1">
    <location>
        <begin position="71"/>
        <end position="91"/>
    </location>
</feature>
<feature type="region of interest" description="Disordered" evidence="1">
    <location>
        <begin position="37"/>
        <end position="57"/>
    </location>
</feature>
<comment type="caution">
    <text evidence="3">The sequence shown here is derived from an EMBL/GenBank/DDBJ whole genome shotgun (WGS) entry which is preliminary data.</text>
</comment>
<dbReference type="GO" id="GO:0005509">
    <property type="term" value="F:calcium ion binding"/>
    <property type="evidence" value="ECO:0007669"/>
    <property type="project" value="InterPro"/>
</dbReference>
<dbReference type="SUPFAM" id="SSF47473">
    <property type="entry name" value="EF-hand"/>
    <property type="match status" value="1"/>
</dbReference>
<feature type="domain" description="EF-hand" evidence="2">
    <location>
        <begin position="9"/>
        <end position="35"/>
    </location>
</feature>
<evidence type="ECO:0000313" key="4">
    <source>
        <dbReference type="Proteomes" id="UP000290657"/>
    </source>
</evidence>
<feature type="domain" description="EF-hand" evidence="2">
    <location>
        <begin position="52"/>
        <end position="78"/>
    </location>
</feature>
<sequence length="91" mass="10530">MPVRGPMSFEMYDVDKDGFISEKEFYDVRAKRMEQKANMGMPMRNAGNAPDFNAFDKDKDGKISELELLKGQNERMQENRANKGFKGNMQQ</sequence>
<dbReference type="PROSITE" id="PS50222">
    <property type="entry name" value="EF_HAND_2"/>
    <property type="match status" value="2"/>
</dbReference>
<dbReference type="PROSITE" id="PS00018">
    <property type="entry name" value="EF_HAND_1"/>
    <property type="match status" value="2"/>
</dbReference>
<feature type="compositionally biased region" description="Basic and acidic residues" evidence="1">
    <location>
        <begin position="71"/>
        <end position="81"/>
    </location>
</feature>